<keyword evidence="2" id="KW-1185">Reference proteome</keyword>
<gene>
    <name evidence="1" type="ORF">CDAR_35111</name>
</gene>
<feature type="non-terminal residue" evidence="1">
    <location>
        <position position="50"/>
    </location>
</feature>
<organism evidence="1 2">
    <name type="scientific">Caerostris darwini</name>
    <dbReference type="NCBI Taxonomy" id="1538125"/>
    <lineage>
        <taxon>Eukaryota</taxon>
        <taxon>Metazoa</taxon>
        <taxon>Ecdysozoa</taxon>
        <taxon>Arthropoda</taxon>
        <taxon>Chelicerata</taxon>
        <taxon>Arachnida</taxon>
        <taxon>Araneae</taxon>
        <taxon>Araneomorphae</taxon>
        <taxon>Entelegynae</taxon>
        <taxon>Araneoidea</taxon>
        <taxon>Araneidae</taxon>
        <taxon>Caerostris</taxon>
    </lineage>
</organism>
<dbReference type="AlphaFoldDB" id="A0AAV4VKV2"/>
<comment type="caution">
    <text evidence="1">The sequence shown here is derived from an EMBL/GenBank/DDBJ whole genome shotgun (WGS) entry which is preliminary data.</text>
</comment>
<dbReference type="Proteomes" id="UP001054837">
    <property type="component" value="Unassembled WGS sequence"/>
</dbReference>
<proteinExistence type="predicted"/>
<protein>
    <submittedName>
        <fullName evidence="1">Uncharacterized protein</fullName>
    </submittedName>
</protein>
<reference evidence="1 2" key="1">
    <citation type="submission" date="2021-06" db="EMBL/GenBank/DDBJ databases">
        <title>Caerostris darwini draft genome.</title>
        <authorList>
            <person name="Kono N."/>
            <person name="Arakawa K."/>
        </authorList>
    </citation>
    <scope>NUCLEOTIDE SEQUENCE [LARGE SCALE GENOMIC DNA]</scope>
</reference>
<sequence>GAPLEEAGLVAEDLEEGGAVGVRVHRGPSDYESARFSLQLASEGEPRESE</sequence>
<dbReference type="EMBL" id="BPLQ01013290">
    <property type="protein sequence ID" value="GIY71091.1"/>
    <property type="molecule type" value="Genomic_DNA"/>
</dbReference>
<evidence type="ECO:0000313" key="2">
    <source>
        <dbReference type="Proteomes" id="UP001054837"/>
    </source>
</evidence>
<name>A0AAV4VKV2_9ARAC</name>
<feature type="non-terminal residue" evidence="1">
    <location>
        <position position="1"/>
    </location>
</feature>
<evidence type="ECO:0000313" key="1">
    <source>
        <dbReference type="EMBL" id="GIY71091.1"/>
    </source>
</evidence>
<accession>A0AAV4VKV2</accession>